<feature type="transmembrane region" description="Helical" evidence="7">
    <location>
        <begin position="127"/>
        <end position="154"/>
    </location>
</feature>
<feature type="transmembrane region" description="Helical" evidence="7">
    <location>
        <begin position="160"/>
        <end position="178"/>
    </location>
</feature>
<comment type="similarity">
    <text evidence="2">Belongs to the UPF0056 (MarC) family.</text>
</comment>
<evidence type="ECO:0000256" key="2">
    <source>
        <dbReference type="ARBA" id="ARBA00009784"/>
    </source>
</evidence>
<evidence type="ECO:0000256" key="6">
    <source>
        <dbReference type="ARBA" id="ARBA00023136"/>
    </source>
</evidence>
<keyword evidence="6 7" id="KW-0472">Membrane</keyword>
<organism evidence="8">
    <name type="scientific">uncultured organism</name>
    <dbReference type="NCBI Taxonomy" id="155900"/>
    <lineage>
        <taxon>unclassified sequences</taxon>
        <taxon>environmental samples</taxon>
    </lineage>
</organism>
<dbReference type="PANTHER" id="PTHR33508">
    <property type="entry name" value="UPF0056 MEMBRANE PROTEIN YHCE"/>
    <property type="match status" value="1"/>
</dbReference>
<gene>
    <name evidence="8" type="ORF">TRI23_00021</name>
</gene>
<feature type="transmembrane region" description="Helical" evidence="7">
    <location>
        <begin position="85"/>
        <end position="106"/>
    </location>
</feature>
<keyword evidence="3" id="KW-1003">Cell membrane</keyword>
<feature type="transmembrane region" description="Helical" evidence="7">
    <location>
        <begin position="59"/>
        <end position="79"/>
    </location>
</feature>
<dbReference type="GO" id="GO:0005886">
    <property type="term" value="C:plasma membrane"/>
    <property type="evidence" value="ECO:0007669"/>
    <property type="project" value="UniProtKB-SubCell"/>
</dbReference>
<evidence type="ECO:0000256" key="3">
    <source>
        <dbReference type="ARBA" id="ARBA00022475"/>
    </source>
</evidence>
<name>A0A385FUL3_9ZZZZ</name>
<evidence type="ECO:0000256" key="4">
    <source>
        <dbReference type="ARBA" id="ARBA00022692"/>
    </source>
</evidence>
<proteinExistence type="inferred from homology"/>
<protein>
    <submittedName>
        <fullName evidence="8">Uncharacterized protein</fullName>
    </submittedName>
</protein>
<evidence type="ECO:0000256" key="1">
    <source>
        <dbReference type="ARBA" id="ARBA00004651"/>
    </source>
</evidence>
<dbReference type="NCBIfam" id="NF008320">
    <property type="entry name" value="PRK11111.1"/>
    <property type="match status" value="1"/>
</dbReference>
<dbReference type="InterPro" id="IPR002771">
    <property type="entry name" value="Multi_antbiot-R_MarC"/>
</dbReference>
<dbReference type="NCBIfam" id="TIGR00427">
    <property type="entry name" value="NAAT family transporter"/>
    <property type="match status" value="1"/>
</dbReference>
<dbReference type="PANTHER" id="PTHR33508:SF1">
    <property type="entry name" value="UPF0056 MEMBRANE PROTEIN YHCE"/>
    <property type="match status" value="1"/>
</dbReference>
<feature type="transmembrane region" description="Helical" evidence="7">
    <location>
        <begin position="29"/>
        <end position="47"/>
    </location>
</feature>
<dbReference type="EMBL" id="MH687380">
    <property type="protein sequence ID" value="AXV45400.1"/>
    <property type="molecule type" value="Genomic_DNA"/>
</dbReference>
<comment type="subcellular location">
    <subcellularLocation>
        <location evidence="1">Cell membrane</location>
        <topology evidence="1">Multi-pass membrane protein</topology>
    </subcellularLocation>
</comment>
<keyword evidence="5 7" id="KW-1133">Transmembrane helix</keyword>
<evidence type="ECO:0000256" key="7">
    <source>
        <dbReference type="SAM" id="Phobius"/>
    </source>
</evidence>
<evidence type="ECO:0000313" key="8">
    <source>
        <dbReference type="EMBL" id="AXV45400.1"/>
    </source>
</evidence>
<keyword evidence="4 7" id="KW-0812">Transmembrane</keyword>
<sequence length="224" mass="24224">MALGGPYWFWMALMAAIDFSLYLKFFVGLFAIINPLGLLPVFVSLTGHMQPDERRKTNTTAHIAVMIILMVSMTMGQLILDGFGISLASFRIAGGSLITLIAWSMLQGKLGEVKHNKQEKGELAARESIAVVPLALPLMAGPGAISSSIVYASQKTLTELMGMFVVVMAFAYCSWLIFRAAPLLFKLMGNTGINVVTRIMGLIMMSLGIEIMVAGIKGVFPGLM</sequence>
<evidence type="ECO:0000256" key="5">
    <source>
        <dbReference type="ARBA" id="ARBA00022989"/>
    </source>
</evidence>
<dbReference type="AlphaFoldDB" id="A0A385FUL3"/>
<accession>A0A385FUL3</accession>
<reference evidence="8" key="1">
    <citation type="submission" date="2018-07" db="EMBL/GenBank/DDBJ databases">
        <title>Functional screening for triclosan resistance in a wastewater metagenome and isolates of Escherichia coli and Enterococcus spp. from a large Canadian healthcare region.</title>
        <authorList>
            <person name="Cameron A."/>
            <person name="Barbieri R."/>
            <person name="Read R.R."/>
            <person name="Church D.L."/>
            <person name="Adator E.H."/>
            <person name="McAllister T.A."/>
        </authorList>
    </citation>
    <scope>NUCLEOTIDE SEQUENCE</scope>
</reference>
<feature type="transmembrane region" description="Helical" evidence="7">
    <location>
        <begin position="199"/>
        <end position="220"/>
    </location>
</feature>
<dbReference type="Pfam" id="PF01914">
    <property type="entry name" value="MarC"/>
    <property type="match status" value="1"/>
</dbReference>